<feature type="compositionally biased region" description="Gly residues" evidence="1">
    <location>
        <begin position="126"/>
        <end position="141"/>
    </location>
</feature>
<accession>A0A6J5LGD6</accession>
<evidence type="ECO:0000313" key="5">
    <source>
        <dbReference type="EMBL" id="CAB5207243.1"/>
    </source>
</evidence>
<evidence type="ECO:0000256" key="1">
    <source>
        <dbReference type="SAM" id="MobiDB-lite"/>
    </source>
</evidence>
<protein>
    <submittedName>
        <fullName evidence="3">Uncharacterized protein</fullName>
    </submittedName>
</protein>
<organism evidence="3">
    <name type="scientific">uncultured Caudovirales phage</name>
    <dbReference type="NCBI Taxonomy" id="2100421"/>
    <lineage>
        <taxon>Viruses</taxon>
        <taxon>Duplodnaviria</taxon>
        <taxon>Heunggongvirae</taxon>
        <taxon>Uroviricota</taxon>
        <taxon>Caudoviricetes</taxon>
        <taxon>Peduoviridae</taxon>
        <taxon>Maltschvirus</taxon>
        <taxon>Maltschvirus maltsch</taxon>
    </lineage>
</organism>
<dbReference type="EMBL" id="LR796260">
    <property type="protein sequence ID" value="CAB4132582.1"/>
    <property type="molecule type" value="Genomic_DNA"/>
</dbReference>
<evidence type="ECO:0000313" key="4">
    <source>
        <dbReference type="EMBL" id="CAB4202369.1"/>
    </source>
</evidence>
<reference evidence="3" key="1">
    <citation type="submission" date="2020-04" db="EMBL/GenBank/DDBJ databases">
        <authorList>
            <person name="Chiriac C."/>
            <person name="Salcher M."/>
            <person name="Ghai R."/>
            <person name="Kavagutti S V."/>
        </authorList>
    </citation>
    <scope>NUCLEOTIDE SEQUENCE</scope>
</reference>
<dbReference type="EMBL" id="LR796198">
    <property type="protein sequence ID" value="CAB4126991.1"/>
    <property type="molecule type" value="Genomic_DNA"/>
</dbReference>
<dbReference type="EMBL" id="LR798228">
    <property type="protein sequence ID" value="CAB5207243.1"/>
    <property type="molecule type" value="Genomic_DNA"/>
</dbReference>
<proteinExistence type="predicted"/>
<name>A0A6J5LGD6_9CAUD</name>
<evidence type="ECO:0000313" key="3">
    <source>
        <dbReference type="EMBL" id="CAB4132582.1"/>
    </source>
</evidence>
<evidence type="ECO:0000313" key="2">
    <source>
        <dbReference type="EMBL" id="CAB4126991.1"/>
    </source>
</evidence>
<gene>
    <name evidence="4" type="ORF">UFOVP1363_6</name>
    <name evidence="5" type="ORF">UFOVP179_40</name>
    <name evidence="3" type="ORF">UFOVP260_39</name>
    <name evidence="2" type="ORF">UFOVP85_23</name>
</gene>
<feature type="region of interest" description="Disordered" evidence="1">
    <location>
        <begin position="126"/>
        <end position="170"/>
    </location>
</feature>
<dbReference type="EMBL" id="LR797327">
    <property type="protein sequence ID" value="CAB4202369.1"/>
    <property type="molecule type" value="Genomic_DNA"/>
</dbReference>
<sequence>MTFTFNNYATSELSKSPLNDIIENMLGGYEHGVKASYLQPSLAEQLKKAQLENKWYEPNMESQIGLRGAQTGEAGARTGLLGEQTKGARIENQYLPEKMRAQISQLNAQAEQARLMQMVREQLLGGGIGTGQSSGAQGGQSGQQMPMFGGQGMPSPEMPQGAPIQQPTSNMGGMDYSKAATIMQMLGLGKPHVVDANGRYVAITPFGNIDTGVSGLSARDTQLAKEDAKKISDLEKQALSGYQKQETFNELNQDLGSSAFESIRQHPELGRHELAWFEKFGTKDQQEMIGRMRTHMGNIIKDSSRDFAGQFRVGEQALLNSMKPNESDSLSTMKGKAEALTYMNQLLTRRSELEADLMRTQGMSALQARIAANKEIDPKEIKKEIKTILHPAGRMTITPEQARAEIERRRMAKGA</sequence>